<dbReference type="SUPFAM" id="SSF55658">
    <property type="entry name" value="L9 N-domain-like"/>
    <property type="match status" value="1"/>
</dbReference>
<dbReference type="OrthoDB" id="9788336at2"/>
<comment type="similarity">
    <text evidence="1 7">Belongs to the bacterial ribosomal protein bL9 family.</text>
</comment>
<keyword evidence="8" id="KW-0175">Coiled coil</keyword>
<name>A0A1H3YYB5_9BACT</name>
<keyword evidence="3 7" id="KW-0694">RNA-binding</keyword>
<dbReference type="InterPro" id="IPR009027">
    <property type="entry name" value="Ribosomal_bL9/RNase_H1_N"/>
</dbReference>
<evidence type="ECO:0000256" key="8">
    <source>
        <dbReference type="SAM" id="Coils"/>
    </source>
</evidence>
<evidence type="ECO:0000256" key="1">
    <source>
        <dbReference type="ARBA" id="ARBA00010605"/>
    </source>
</evidence>
<dbReference type="Pfam" id="PF03948">
    <property type="entry name" value="Ribosomal_L9_C"/>
    <property type="match status" value="1"/>
</dbReference>
<organism evidence="11 12">
    <name type="scientific">Arachidicoccus rhizosphaerae</name>
    <dbReference type="NCBI Taxonomy" id="551991"/>
    <lineage>
        <taxon>Bacteria</taxon>
        <taxon>Pseudomonadati</taxon>
        <taxon>Bacteroidota</taxon>
        <taxon>Chitinophagia</taxon>
        <taxon>Chitinophagales</taxon>
        <taxon>Chitinophagaceae</taxon>
        <taxon>Arachidicoccus</taxon>
    </lineage>
</organism>
<dbReference type="NCBIfam" id="TIGR00158">
    <property type="entry name" value="L9"/>
    <property type="match status" value="1"/>
</dbReference>
<dbReference type="Gene3D" id="3.40.5.10">
    <property type="entry name" value="Ribosomal protein L9, N-terminal domain"/>
    <property type="match status" value="1"/>
</dbReference>
<evidence type="ECO:0000256" key="3">
    <source>
        <dbReference type="ARBA" id="ARBA00022884"/>
    </source>
</evidence>
<feature type="coiled-coil region" evidence="8">
    <location>
        <begin position="44"/>
        <end position="75"/>
    </location>
</feature>
<dbReference type="AlphaFoldDB" id="A0A1H3YYB5"/>
<keyword evidence="12" id="KW-1185">Reference proteome</keyword>
<evidence type="ECO:0000313" key="11">
    <source>
        <dbReference type="EMBL" id="SEA16062.1"/>
    </source>
</evidence>
<dbReference type="GO" id="GO:1990904">
    <property type="term" value="C:ribonucleoprotein complex"/>
    <property type="evidence" value="ECO:0007669"/>
    <property type="project" value="UniProtKB-KW"/>
</dbReference>
<sequence length="149" mass="16268">MQVVLIKDVDNLGAPDELVTVKNGYARNYLIPQKFAVEANPSNLKQLNERLKVKAKKAAAMLAEINKVIEVLQAEPALKLGAKTGTSGKIFGSVTSLQIARAIREQKGYDIDRKHISIVDEVKELGTYKANIDFGNGNATEVNFEVVGE</sequence>
<dbReference type="HAMAP" id="MF_00503">
    <property type="entry name" value="Ribosomal_bL9"/>
    <property type="match status" value="1"/>
</dbReference>
<evidence type="ECO:0000256" key="6">
    <source>
        <dbReference type="ARBA" id="ARBA00035292"/>
    </source>
</evidence>
<evidence type="ECO:0000256" key="4">
    <source>
        <dbReference type="ARBA" id="ARBA00022980"/>
    </source>
</evidence>
<evidence type="ECO:0000256" key="2">
    <source>
        <dbReference type="ARBA" id="ARBA00022730"/>
    </source>
</evidence>
<dbReference type="InterPro" id="IPR000244">
    <property type="entry name" value="Ribosomal_bL9"/>
</dbReference>
<accession>A0A1H3YYB5</accession>
<evidence type="ECO:0000259" key="10">
    <source>
        <dbReference type="Pfam" id="PF03948"/>
    </source>
</evidence>
<keyword evidence="2 7" id="KW-0699">rRNA-binding</keyword>
<dbReference type="PANTHER" id="PTHR21368">
    <property type="entry name" value="50S RIBOSOMAL PROTEIN L9"/>
    <property type="match status" value="1"/>
</dbReference>
<evidence type="ECO:0000256" key="7">
    <source>
        <dbReference type="HAMAP-Rule" id="MF_00503"/>
    </source>
</evidence>
<dbReference type="EMBL" id="FNQY01000009">
    <property type="protein sequence ID" value="SEA16062.1"/>
    <property type="molecule type" value="Genomic_DNA"/>
</dbReference>
<comment type="function">
    <text evidence="7">Binds to the 23S rRNA.</text>
</comment>
<dbReference type="InterPro" id="IPR036935">
    <property type="entry name" value="Ribosomal_bL9_N_sf"/>
</dbReference>
<dbReference type="RefSeq" id="WP_091397186.1">
    <property type="nucleotide sequence ID" value="NZ_FNQY01000009.1"/>
</dbReference>
<dbReference type="GO" id="GO:0005840">
    <property type="term" value="C:ribosome"/>
    <property type="evidence" value="ECO:0007669"/>
    <property type="project" value="UniProtKB-KW"/>
</dbReference>
<dbReference type="GO" id="GO:0006412">
    <property type="term" value="P:translation"/>
    <property type="evidence" value="ECO:0007669"/>
    <property type="project" value="UniProtKB-UniRule"/>
</dbReference>
<dbReference type="SUPFAM" id="SSF55653">
    <property type="entry name" value="Ribosomal protein L9 C-domain"/>
    <property type="match status" value="1"/>
</dbReference>
<dbReference type="InterPro" id="IPR036791">
    <property type="entry name" value="Ribosomal_bL9_C_sf"/>
</dbReference>
<evidence type="ECO:0000313" key="12">
    <source>
        <dbReference type="Proteomes" id="UP000199041"/>
    </source>
</evidence>
<keyword evidence="4 7" id="KW-0689">Ribosomal protein</keyword>
<dbReference type="STRING" id="551991.SAMN05192529_109106"/>
<feature type="domain" description="Ribosomal protein L9" evidence="9">
    <location>
        <begin position="1"/>
        <end position="47"/>
    </location>
</feature>
<dbReference type="InterPro" id="IPR020069">
    <property type="entry name" value="Ribosomal_bL9_C"/>
</dbReference>
<dbReference type="InterPro" id="IPR020070">
    <property type="entry name" value="Ribosomal_bL9_N"/>
</dbReference>
<dbReference type="Gene3D" id="3.10.430.100">
    <property type="entry name" value="Ribosomal protein L9, C-terminal domain"/>
    <property type="match status" value="1"/>
</dbReference>
<evidence type="ECO:0000259" key="9">
    <source>
        <dbReference type="Pfam" id="PF01281"/>
    </source>
</evidence>
<dbReference type="Pfam" id="PF01281">
    <property type="entry name" value="Ribosomal_L9_N"/>
    <property type="match status" value="1"/>
</dbReference>
<dbReference type="Proteomes" id="UP000199041">
    <property type="component" value="Unassembled WGS sequence"/>
</dbReference>
<feature type="domain" description="Large ribosomal subunit protein bL9 C-terminal" evidence="10">
    <location>
        <begin position="64"/>
        <end position="147"/>
    </location>
</feature>
<gene>
    <name evidence="7" type="primary">rplI</name>
    <name evidence="11" type="ORF">SAMN05192529_109106</name>
</gene>
<evidence type="ECO:0000256" key="5">
    <source>
        <dbReference type="ARBA" id="ARBA00023274"/>
    </source>
</evidence>
<proteinExistence type="inferred from homology"/>
<reference evidence="11 12" key="1">
    <citation type="submission" date="2016-10" db="EMBL/GenBank/DDBJ databases">
        <authorList>
            <person name="de Groot N.N."/>
        </authorList>
    </citation>
    <scope>NUCLEOTIDE SEQUENCE [LARGE SCALE GENOMIC DNA]</scope>
    <source>
        <strain evidence="11 12">Vu-144</strain>
    </source>
</reference>
<dbReference type="GO" id="GO:0019843">
    <property type="term" value="F:rRNA binding"/>
    <property type="evidence" value="ECO:0007669"/>
    <property type="project" value="UniProtKB-UniRule"/>
</dbReference>
<protein>
    <recommendedName>
        <fullName evidence="6 7">Large ribosomal subunit protein bL9</fullName>
    </recommendedName>
</protein>
<keyword evidence="5 7" id="KW-0687">Ribonucleoprotein</keyword>
<dbReference type="GO" id="GO:0003735">
    <property type="term" value="F:structural constituent of ribosome"/>
    <property type="evidence" value="ECO:0007669"/>
    <property type="project" value="InterPro"/>
</dbReference>
<dbReference type="InterPro" id="IPR020594">
    <property type="entry name" value="Ribosomal_bL9_bac/chp"/>
</dbReference>